<sequence length="207" mass="23474">MNLTIEFNKPEIKSAFDWQLIQEINVKNDDNQIIAKAEIEIITLNKHRGADESYELLSQQDATDWEVPLNLFFKKQNVAADLVEKLQAKVDAKAKDHILIEAISVLPAFRKQGVANFLLKEIAEHYSKVQSISVLSMPMSLFVDAQDCETEENKAYYQAMNLAEDELNNEQLSAFFEHSGFIHLAIDDSALEAPLPFKVFMASPKTL</sequence>
<dbReference type="InterPro" id="IPR016181">
    <property type="entry name" value="Acyl_CoA_acyltransferase"/>
</dbReference>
<keyword evidence="2" id="KW-0808">Transferase</keyword>
<proteinExistence type="predicted"/>
<reference evidence="2 3" key="1">
    <citation type="submission" date="2017-08" db="EMBL/GenBank/DDBJ databases">
        <title>Complete genome of Colwellia sp. NB097-1, a psychrophile bacterium ioslated from Bering Sea.</title>
        <authorList>
            <person name="Chen X."/>
        </authorList>
    </citation>
    <scope>NUCLEOTIDE SEQUENCE [LARGE SCALE GENOMIC DNA]</scope>
    <source>
        <strain evidence="2 3">NB097-1</strain>
    </source>
</reference>
<feature type="domain" description="N-acetyltransferase" evidence="1">
    <location>
        <begin position="82"/>
        <end position="128"/>
    </location>
</feature>
<organism evidence="2 3">
    <name type="scientific">Cognaticolwellia beringensis</name>
    <dbReference type="NCBI Taxonomy" id="1967665"/>
    <lineage>
        <taxon>Bacteria</taxon>
        <taxon>Pseudomonadati</taxon>
        <taxon>Pseudomonadota</taxon>
        <taxon>Gammaproteobacteria</taxon>
        <taxon>Alteromonadales</taxon>
        <taxon>Colwelliaceae</taxon>
        <taxon>Cognaticolwellia</taxon>
    </lineage>
</organism>
<keyword evidence="3" id="KW-1185">Reference proteome</keyword>
<dbReference type="SUPFAM" id="SSF55729">
    <property type="entry name" value="Acyl-CoA N-acyltransferases (Nat)"/>
    <property type="match status" value="1"/>
</dbReference>
<evidence type="ECO:0000313" key="2">
    <source>
        <dbReference type="EMBL" id="ASP47682.1"/>
    </source>
</evidence>
<dbReference type="Pfam" id="PF00583">
    <property type="entry name" value="Acetyltransf_1"/>
    <property type="match status" value="1"/>
</dbReference>
<accession>A0A222G7G5</accession>
<dbReference type="InterPro" id="IPR000182">
    <property type="entry name" value="GNAT_dom"/>
</dbReference>
<name>A0A222G7G5_9GAMM</name>
<dbReference type="EMBL" id="CP020465">
    <property type="protein sequence ID" value="ASP47682.1"/>
    <property type="molecule type" value="Genomic_DNA"/>
</dbReference>
<dbReference type="CDD" id="cd04301">
    <property type="entry name" value="NAT_SF"/>
    <property type="match status" value="1"/>
</dbReference>
<dbReference type="Proteomes" id="UP000202259">
    <property type="component" value="Chromosome"/>
</dbReference>
<dbReference type="RefSeq" id="WP_081150556.1">
    <property type="nucleotide sequence ID" value="NZ_CP020465.1"/>
</dbReference>
<dbReference type="GO" id="GO:0016747">
    <property type="term" value="F:acyltransferase activity, transferring groups other than amino-acyl groups"/>
    <property type="evidence" value="ECO:0007669"/>
    <property type="project" value="InterPro"/>
</dbReference>
<evidence type="ECO:0000313" key="3">
    <source>
        <dbReference type="Proteomes" id="UP000202259"/>
    </source>
</evidence>
<dbReference type="OrthoDB" id="6224625at2"/>
<gene>
    <name evidence="2" type="ORF">B5D82_07885</name>
</gene>
<protein>
    <submittedName>
        <fullName evidence="2">N-acetyltransferase</fullName>
    </submittedName>
</protein>
<evidence type="ECO:0000259" key="1">
    <source>
        <dbReference type="Pfam" id="PF00583"/>
    </source>
</evidence>
<dbReference type="AlphaFoldDB" id="A0A222G7G5"/>
<dbReference type="Gene3D" id="3.40.630.30">
    <property type="match status" value="1"/>
</dbReference>
<dbReference type="KEGG" id="cber:B5D82_07885"/>